<dbReference type="InterPro" id="IPR001607">
    <property type="entry name" value="Znf_UBP"/>
</dbReference>
<keyword evidence="5" id="KW-0833">Ubl conjugation pathway</keyword>
<dbReference type="InterPro" id="IPR038765">
    <property type="entry name" value="Papain-like_cys_pep_sf"/>
</dbReference>
<organism evidence="7 8">
    <name type="scientific">Paramuricea clavata</name>
    <name type="common">Red gorgonian</name>
    <name type="synonym">Violescent sea-whip</name>
    <dbReference type="NCBI Taxonomy" id="317549"/>
    <lineage>
        <taxon>Eukaryota</taxon>
        <taxon>Metazoa</taxon>
        <taxon>Cnidaria</taxon>
        <taxon>Anthozoa</taxon>
        <taxon>Octocorallia</taxon>
        <taxon>Malacalcyonacea</taxon>
        <taxon>Plexauridae</taxon>
        <taxon>Paramuricea</taxon>
    </lineage>
</organism>
<evidence type="ECO:0000256" key="6">
    <source>
        <dbReference type="SAM" id="MobiDB-lite"/>
    </source>
</evidence>
<keyword evidence="5 7" id="KW-0378">Hydrolase</keyword>
<keyword evidence="2" id="KW-0479">Metal-binding</keyword>
<keyword evidence="5" id="KW-0788">Thiol protease</keyword>
<dbReference type="PANTHER" id="PTHR21646:SF19">
    <property type="entry name" value="UBIQUITIN CARBOXYL-TERMINAL HYDROLASE 3"/>
    <property type="match status" value="1"/>
</dbReference>
<dbReference type="GO" id="GO:0006508">
    <property type="term" value="P:proteolysis"/>
    <property type="evidence" value="ECO:0007669"/>
    <property type="project" value="UniProtKB-KW"/>
</dbReference>
<dbReference type="PROSITE" id="PS00972">
    <property type="entry name" value="USP_1"/>
    <property type="match status" value="1"/>
</dbReference>
<evidence type="ECO:0000256" key="2">
    <source>
        <dbReference type="ARBA" id="ARBA00022723"/>
    </source>
</evidence>
<dbReference type="SUPFAM" id="SSF54001">
    <property type="entry name" value="Cysteine proteinases"/>
    <property type="match status" value="1"/>
</dbReference>
<dbReference type="OrthoDB" id="21192at2759"/>
<dbReference type="InterPro" id="IPR050185">
    <property type="entry name" value="Ub_carboxyl-term_hydrolase"/>
</dbReference>
<feature type="region of interest" description="Disordered" evidence="6">
    <location>
        <begin position="109"/>
        <end position="138"/>
    </location>
</feature>
<keyword evidence="4" id="KW-0862">Zinc</keyword>
<evidence type="ECO:0000256" key="1">
    <source>
        <dbReference type="ARBA" id="ARBA00000707"/>
    </source>
</evidence>
<accession>A0A7D9I2V0</accession>
<dbReference type="InterPro" id="IPR018200">
    <property type="entry name" value="USP_CS"/>
</dbReference>
<dbReference type="GO" id="GO:0016579">
    <property type="term" value="P:protein deubiquitination"/>
    <property type="evidence" value="ECO:0007669"/>
    <property type="project" value="InterPro"/>
</dbReference>
<dbReference type="EC" id="3.4.19.12" evidence="5"/>
<dbReference type="GO" id="GO:0004843">
    <property type="term" value="F:cysteine-type deubiquitinase activity"/>
    <property type="evidence" value="ECO:0007669"/>
    <property type="project" value="UniProtKB-UniRule"/>
</dbReference>
<comment type="caution">
    <text evidence="7">The sequence shown here is derived from an EMBL/GenBank/DDBJ whole genome shotgun (WGS) entry which is preliminary data.</text>
</comment>
<name>A0A7D9I2V0_PARCT</name>
<proteinExistence type="inferred from homology"/>
<evidence type="ECO:0000256" key="3">
    <source>
        <dbReference type="ARBA" id="ARBA00022771"/>
    </source>
</evidence>
<dbReference type="Pfam" id="PF02148">
    <property type="entry name" value="zf-UBP"/>
    <property type="match status" value="1"/>
</dbReference>
<dbReference type="Proteomes" id="UP001152795">
    <property type="component" value="Unassembled WGS sequence"/>
</dbReference>
<dbReference type="InterPro" id="IPR013083">
    <property type="entry name" value="Znf_RING/FYVE/PHD"/>
</dbReference>
<dbReference type="Pfam" id="PF00443">
    <property type="entry name" value="UCH"/>
    <property type="match status" value="1"/>
</dbReference>
<dbReference type="PROSITE" id="PS50271">
    <property type="entry name" value="ZF_UBP"/>
    <property type="match status" value="1"/>
</dbReference>
<reference evidence="7" key="1">
    <citation type="submission" date="2020-04" db="EMBL/GenBank/DDBJ databases">
        <authorList>
            <person name="Alioto T."/>
            <person name="Alioto T."/>
            <person name="Gomez Garrido J."/>
        </authorList>
    </citation>
    <scope>NUCLEOTIDE SEQUENCE</scope>
    <source>
        <strain evidence="7">A484AB</strain>
    </source>
</reference>
<keyword evidence="8" id="KW-1185">Reference proteome</keyword>
<dbReference type="PANTHER" id="PTHR21646">
    <property type="entry name" value="UBIQUITIN CARBOXYL-TERMINAL HYDROLASE"/>
    <property type="match status" value="1"/>
</dbReference>
<protein>
    <recommendedName>
        <fullName evidence="5">Ubiquitin carboxyl-terminal hydrolase</fullName>
        <ecNumber evidence="5">3.4.19.12</ecNumber>
    </recommendedName>
</protein>
<sequence>MDCPHLEKAVQIDVALVEKLQRDLQLWTCLECKSTKSPWICLKCGIVNCGRYVNGHGKAHYESNISHSVCLDQSLAVFCYICDEFIINDTKTGKIEQYREALRAKTETSPGKKRVLSDDSDHRANKSSKLDDQENLKRGGRPHYLAGLRNLGNTCFMNAVLQSLSNIQPFTCYFKELPAIDLRSEDACAKQRYYTRSFRMKNIDDVSLVEELRKILCALWQGQSGPISPETLFSVVWRVVPRFRGYQQQDAHEFMHYLLDRVHNELLLTKMACNGKNTIVTGIFGGILESQVNCSRCGNESRKLDPFLDLSLDIPEEFQSRKTRLFDGPVCHLKDCLDSFTKVEELQESEQYFCPRCKKRQISTKKLSIQRLPNVLCLHLKRFKFVSFHRSKIDTTVEFPLEDLDMSDYVLPSTIDSDGDDSCTYNLAAVIVHHGSGVNSGHYTSLAWHDGKWYNFNDSSVLPSDEKHVESVKGYIFFYTKSKPDNSIIEKLKPLS</sequence>
<dbReference type="AlphaFoldDB" id="A0A7D9I2V0"/>
<comment type="catalytic activity">
    <reaction evidence="1 5">
        <text>Thiol-dependent hydrolysis of ester, thioester, amide, peptide and isopeptide bonds formed by the C-terminal Gly of ubiquitin (a 76-residue protein attached to proteins as an intracellular targeting signal).</text>
        <dbReference type="EC" id="3.4.19.12"/>
    </reaction>
</comment>
<dbReference type="InterPro" id="IPR028889">
    <property type="entry name" value="USP"/>
</dbReference>
<dbReference type="InterPro" id="IPR001394">
    <property type="entry name" value="Peptidase_C19_UCH"/>
</dbReference>
<evidence type="ECO:0000313" key="7">
    <source>
        <dbReference type="EMBL" id="CAB3999976.1"/>
    </source>
</evidence>
<dbReference type="GO" id="GO:0008270">
    <property type="term" value="F:zinc ion binding"/>
    <property type="evidence" value="ECO:0007669"/>
    <property type="project" value="UniProtKB-KW"/>
</dbReference>
<dbReference type="PROSITE" id="PS50235">
    <property type="entry name" value="USP_3"/>
    <property type="match status" value="1"/>
</dbReference>
<dbReference type="SUPFAM" id="SSF57850">
    <property type="entry name" value="RING/U-box"/>
    <property type="match status" value="1"/>
</dbReference>
<dbReference type="Gene3D" id="3.90.70.10">
    <property type="entry name" value="Cysteine proteinases"/>
    <property type="match status" value="1"/>
</dbReference>
<keyword evidence="5" id="KW-0645">Protease</keyword>
<dbReference type="Gene3D" id="3.30.40.10">
    <property type="entry name" value="Zinc/RING finger domain, C3HC4 (zinc finger)"/>
    <property type="match status" value="1"/>
</dbReference>
<evidence type="ECO:0000256" key="5">
    <source>
        <dbReference type="RuleBase" id="RU366025"/>
    </source>
</evidence>
<gene>
    <name evidence="7" type="ORF">PACLA_8A087472</name>
</gene>
<keyword evidence="3" id="KW-0863">Zinc-finger</keyword>
<comment type="similarity">
    <text evidence="5">Belongs to the peptidase C19 family.</text>
</comment>
<dbReference type="SMART" id="SM00290">
    <property type="entry name" value="ZnF_UBP"/>
    <property type="match status" value="1"/>
</dbReference>
<dbReference type="EMBL" id="CACRXK020003720">
    <property type="protein sequence ID" value="CAB3999976.1"/>
    <property type="molecule type" value="Genomic_DNA"/>
</dbReference>
<dbReference type="PROSITE" id="PS00973">
    <property type="entry name" value="USP_2"/>
    <property type="match status" value="1"/>
</dbReference>
<evidence type="ECO:0000256" key="4">
    <source>
        <dbReference type="ARBA" id="ARBA00022833"/>
    </source>
</evidence>
<evidence type="ECO:0000313" key="8">
    <source>
        <dbReference type="Proteomes" id="UP001152795"/>
    </source>
</evidence>
<feature type="compositionally biased region" description="Basic and acidic residues" evidence="6">
    <location>
        <begin position="115"/>
        <end position="137"/>
    </location>
</feature>